<keyword evidence="5 8" id="KW-1133">Transmembrane helix</keyword>
<reference evidence="11 12" key="1">
    <citation type="submission" date="2024-06" db="EMBL/GenBank/DDBJ databases">
        <title>A chromosome level genome sequence of Diviner's sage (Salvia divinorum).</title>
        <authorList>
            <person name="Ford S.A."/>
            <person name="Ro D.-K."/>
            <person name="Ness R.W."/>
            <person name="Phillips M.A."/>
        </authorList>
    </citation>
    <scope>NUCLEOTIDE SEQUENCE [LARGE SCALE GENOMIC DNA]</scope>
    <source>
        <strain evidence="11">SAF-2024a</strain>
        <tissue evidence="11">Leaf</tissue>
    </source>
</reference>
<dbReference type="EMBL" id="JBEAFC010000009">
    <property type="protein sequence ID" value="KAL1542469.1"/>
    <property type="molecule type" value="Genomic_DNA"/>
</dbReference>
<comment type="domain">
    <text evidence="8">The C-terminus contains a calmodulin-binding domain, which binds calmodulin in a calcium-dependent fashion.</text>
</comment>
<feature type="transmembrane region" description="Helical" evidence="10">
    <location>
        <begin position="251"/>
        <end position="269"/>
    </location>
</feature>
<protein>
    <recommendedName>
        <fullName evidence="8">MLO-like protein</fullName>
    </recommendedName>
</protein>
<comment type="subcellular location">
    <subcellularLocation>
        <location evidence="1 8">Membrane</location>
        <topology evidence="1 8">Multi-pass membrane protein</topology>
    </subcellularLocation>
</comment>
<dbReference type="AlphaFoldDB" id="A0ABD1GGY5"/>
<comment type="similarity">
    <text evidence="2 8">Belongs to the MLO family.</text>
</comment>
<evidence type="ECO:0000256" key="1">
    <source>
        <dbReference type="ARBA" id="ARBA00004141"/>
    </source>
</evidence>
<feature type="region of interest" description="Disordered" evidence="9">
    <location>
        <begin position="541"/>
        <end position="578"/>
    </location>
</feature>
<feature type="transmembrane region" description="Helical" evidence="10">
    <location>
        <begin position="124"/>
        <end position="145"/>
    </location>
</feature>
<evidence type="ECO:0000313" key="11">
    <source>
        <dbReference type="EMBL" id="KAL1542469.1"/>
    </source>
</evidence>
<evidence type="ECO:0000256" key="2">
    <source>
        <dbReference type="ARBA" id="ARBA00006574"/>
    </source>
</evidence>
<evidence type="ECO:0000256" key="5">
    <source>
        <dbReference type="ARBA" id="ARBA00022989"/>
    </source>
</evidence>
<feature type="transmembrane region" description="Helical" evidence="10">
    <location>
        <begin position="335"/>
        <end position="359"/>
    </location>
</feature>
<feature type="transmembrane region" description="Helical" evidence="10">
    <location>
        <begin position="374"/>
        <end position="399"/>
    </location>
</feature>
<feature type="region of interest" description="Disordered" evidence="9">
    <location>
        <begin position="461"/>
        <end position="483"/>
    </location>
</feature>
<keyword evidence="7 8" id="KW-0568">Pathogenesis-related protein</keyword>
<feature type="transmembrane region" description="Helical" evidence="10">
    <location>
        <begin position="15"/>
        <end position="40"/>
    </location>
</feature>
<keyword evidence="6 8" id="KW-0472">Membrane</keyword>
<organism evidence="11 12">
    <name type="scientific">Salvia divinorum</name>
    <name type="common">Maria pastora</name>
    <name type="synonym">Diviner's sage</name>
    <dbReference type="NCBI Taxonomy" id="28513"/>
    <lineage>
        <taxon>Eukaryota</taxon>
        <taxon>Viridiplantae</taxon>
        <taxon>Streptophyta</taxon>
        <taxon>Embryophyta</taxon>
        <taxon>Tracheophyta</taxon>
        <taxon>Spermatophyta</taxon>
        <taxon>Magnoliopsida</taxon>
        <taxon>eudicotyledons</taxon>
        <taxon>Gunneridae</taxon>
        <taxon>Pentapetalae</taxon>
        <taxon>asterids</taxon>
        <taxon>lamiids</taxon>
        <taxon>Lamiales</taxon>
        <taxon>Lamiaceae</taxon>
        <taxon>Nepetoideae</taxon>
        <taxon>Mentheae</taxon>
        <taxon>Salviinae</taxon>
        <taxon>Salvia</taxon>
        <taxon>Salvia subgen. Calosphace</taxon>
    </lineage>
</organism>
<dbReference type="GO" id="GO:0006952">
    <property type="term" value="P:defense response"/>
    <property type="evidence" value="ECO:0007669"/>
    <property type="project" value="UniProtKB-KW"/>
</dbReference>
<dbReference type="PANTHER" id="PTHR31942:SF128">
    <property type="entry name" value="MLO-LIKE PROTEIN"/>
    <property type="match status" value="1"/>
</dbReference>
<accession>A0ABD1GGY5</accession>
<keyword evidence="12" id="KW-1185">Reference proteome</keyword>
<keyword evidence="8" id="KW-0112">Calmodulin-binding</keyword>
<dbReference type="PANTHER" id="PTHR31942">
    <property type="entry name" value="MLO-LIKE PROTEIN 1"/>
    <property type="match status" value="1"/>
</dbReference>
<sequence length="578" mass="65948">MAVVMDKGRSLESTATWAVAVVCFVLIAISILVEKFFHVIESWLNKKRRSSLCEALEKIKTELMMLGLMSLLLSLLQPYLSEICVPYSVGHSWHPCKKKNDKQYQDPCQKGKVQLVSAYGINQLHIFIFALAVSHIICSVTTLNLGGLKIKKWKSWEEETTTVNYQCNNDPERFRFVRETTFSRRHLRFWTKYPILLWIGCFFGQFFTSVAKVDYLTLRHGFITAHLNPTPQSQATFNFQKYINRSLEEDFKVLVGISPVIWLSAVLFLLTNTNGWFPQYWLPFIPLIIILLIGAKFQVIITKMGTSILERGDIVRGTPVVQLGDDLFWFSQPRLILFLIHFVLFQNAFQLAFFAWSWYEFGFPSCYHENLEEMIIRITMGVTIQVLCSYVTLPLYALVTQMGSSVKPVIFSRRVASALRTWHQRASKRLRQRRQSGGSTPADGGASPVHLLREHMKYNDIHKGREGGDGASASPSHQGIDDMMRKSRNLGSMKRNDTETSSQNFSFGNKQNLAGMNGSTSARPSHHHIDYMARNSISGQIERSDTEISSQEFSFRDKPDLSGVSGSTYIHRSLSDDM</sequence>
<evidence type="ECO:0000256" key="9">
    <source>
        <dbReference type="SAM" id="MobiDB-lite"/>
    </source>
</evidence>
<evidence type="ECO:0000256" key="8">
    <source>
        <dbReference type="RuleBase" id="RU280816"/>
    </source>
</evidence>
<dbReference type="InterPro" id="IPR004326">
    <property type="entry name" value="Mlo"/>
</dbReference>
<comment type="function">
    <text evidence="8">May be involved in modulation of pathogen defense and leaf cell death.</text>
</comment>
<feature type="compositionally biased region" description="Polar residues" evidence="9">
    <location>
        <begin position="541"/>
        <end position="553"/>
    </location>
</feature>
<dbReference type="GO" id="GO:0016020">
    <property type="term" value="C:membrane"/>
    <property type="evidence" value="ECO:0007669"/>
    <property type="project" value="UniProtKB-SubCell"/>
</dbReference>
<keyword evidence="4 8" id="KW-0611">Plant defense</keyword>
<evidence type="ECO:0000256" key="3">
    <source>
        <dbReference type="ARBA" id="ARBA00022692"/>
    </source>
</evidence>
<feature type="transmembrane region" description="Helical" evidence="10">
    <location>
        <begin position="281"/>
        <end position="301"/>
    </location>
</feature>
<evidence type="ECO:0000256" key="7">
    <source>
        <dbReference type="ARBA" id="ARBA00023265"/>
    </source>
</evidence>
<feature type="transmembrane region" description="Helical" evidence="10">
    <location>
        <begin position="61"/>
        <end position="80"/>
    </location>
</feature>
<dbReference type="Proteomes" id="UP001567538">
    <property type="component" value="Unassembled WGS sequence"/>
</dbReference>
<evidence type="ECO:0000256" key="10">
    <source>
        <dbReference type="SAM" id="Phobius"/>
    </source>
</evidence>
<name>A0ABD1GGY5_SALDI</name>
<dbReference type="Pfam" id="PF03094">
    <property type="entry name" value="Mlo"/>
    <property type="match status" value="2"/>
</dbReference>
<evidence type="ECO:0000256" key="4">
    <source>
        <dbReference type="ARBA" id="ARBA00022821"/>
    </source>
</evidence>
<proteinExistence type="inferred from homology"/>
<feature type="region of interest" description="Disordered" evidence="9">
    <location>
        <begin position="426"/>
        <end position="449"/>
    </location>
</feature>
<gene>
    <name evidence="8" type="primary">MLO</name>
    <name evidence="11" type="ORF">AAHA92_26562</name>
</gene>
<comment type="caution">
    <text evidence="11">The sequence shown here is derived from an EMBL/GenBank/DDBJ whole genome shotgun (WGS) entry which is preliminary data.</text>
</comment>
<evidence type="ECO:0000313" key="12">
    <source>
        <dbReference type="Proteomes" id="UP001567538"/>
    </source>
</evidence>
<evidence type="ECO:0000256" key="6">
    <source>
        <dbReference type="ARBA" id="ARBA00023136"/>
    </source>
</evidence>
<keyword evidence="3 8" id="KW-0812">Transmembrane</keyword>
<dbReference type="GO" id="GO:0005516">
    <property type="term" value="F:calmodulin binding"/>
    <property type="evidence" value="ECO:0007669"/>
    <property type="project" value="UniProtKB-KW"/>
</dbReference>